<protein>
    <submittedName>
        <fullName evidence="1">Uncharacterized protein</fullName>
    </submittedName>
</protein>
<comment type="caution">
    <text evidence="1">The sequence shown here is derived from an EMBL/GenBank/DDBJ whole genome shotgun (WGS) entry which is preliminary data.</text>
</comment>
<evidence type="ECO:0000313" key="2">
    <source>
        <dbReference type="Proteomes" id="UP000814140"/>
    </source>
</evidence>
<name>A0ACB8STK3_9AGAM</name>
<organism evidence="1 2">
    <name type="scientific">Artomyces pyxidatus</name>
    <dbReference type="NCBI Taxonomy" id="48021"/>
    <lineage>
        <taxon>Eukaryota</taxon>
        <taxon>Fungi</taxon>
        <taxon>Dikarya</taxon>
        <taxon>Basidiomycota</taxon>
        <taxon>Agaricomycotina</taxon>
        <taxon>Agaricomycetes</taxon>
        <taxon>Russulales</taxon>
        <taxon>Auriscalpiaceae</taxon>
        <taxon>Artomyces</taxon>
    </lineage>
</organism>
<accession>A0ACB8STK3</accession>
<dbReference type="Proteomes" id="UP000814140">
    <property type="component" value="Unassembled WGS sequence"/>
</dbReference>
<evidence type="ECO:0000313" key="1">
    <source>
        <dbReference type="EMBL" id="KAI0059934.1"/>
    </source>
</evidence>
<sequence>MSATLRIAQDSLRRPQNSVCSLLRPTGHSSHTNKADHTVLKTTASGWQVGQTPQYAVPSASPPRPRSAAEQYWAARALTAETLLTARKEHERELRNIASAGDAKRSKEVSAVQAAYDIRLKKMEHMLTFCVFCITSLMGVVVYLLAIHPRPKQTRSSWGLASHFTIPILSPFTSVVEHEASLLGARIIVPSVLILSGLCYALFRYWWRHMHVS</sequence>
<reference evidence="1" key="1">
    <citation type="submission" date="2021-03" db="EMBL/GenBank/DDBJ databases">
        <authorList>
            <consortium name="DOE Joint Genome Institute"/>
            <person name="Ahrendt S."/>
            <person name="Looney B.P."/>
            <person name="Miyauchi S."/>
            <person name="Morin E."/>
            <person name="Drula E."/>
            <person name="Courty P.E."/>
            <person name="Chicoki N."/>
            <person name="Fauchery L."/>
            <person name="Kohler A."/>
            <person name="Kuo A."/>
            <person name="Labutti K."/>
            <person name="Pangilinan J."/>
            <person name="Lipzen A."/>
            <person name="Riley R."/>
            <person name="Andreopoulos W."/>
            <person name="He G."/>
            <person name="Johnson J."/>
            <person name="Barry K.W."/>
            <person name="Grigoriev I.V."/>
            <person name="Nagy L."/>
            <person name="Hibbett D."/>
            <person name="Henrissat B."/>
            <person name="Matheny P.B."/>
            <person name="Labbe J."/>
            <person name="Martin F."/>
        </authorList>
    </citation>
    <scope>NUCLEOTIDE SEQUENCE</scope>
    <source>
        <strain evidence="1">HHB10654</strain>
    </source>
</reference>
<proteinExistence type="predicted"/>
<gene>
    <name evidence="1" type="ORF">BV25DRAFT_1993216</name>
</gene>
<dbReference type="EMBL" id="MU277222">
    <property type="protein sequence ID" value="KAI0059934.1"/>
    <property type="molecule type" value="Genomic_DNA"/>
</dbReference>
<reference evidence="1" key="2">
    <citation type="journal article" date="2022" name="New Phytol.">
        <title>Evolutionary transition to the ectomycorrhizal habit in the genomes of a hyperdiverse lineage of mushroom-forming fungi.</title>
        <authorList>
            <person name="Looney B."/>
            <person name="Miyauchi S."/>
            <person name="Morin E."/>
            <person name="Drula E."/>
            <person name="Courty P.E."/>
            <person name="Kohler A."/>
            <person name="Kuo A."/>
            <person name="LaButti K."/>
            <person name="Pangilinan J."/>
            <person name="Lipzen A."/>
            <person name="Riley R."/>
            <person name="Andreopoulos W."/>
            <person name="He G."/>
            <person name="Johnson J."/>
            <person name="Nolan M."/>
            <person name="Tritt A."/>
            <person name="Barry K.W."/>
            <person name="Grigoriev I.V."/>
            <person name="Nagy L.G."/>
            <person name="Hibbett D."/>
            <person name="Henrissat B."/>
            <person name="Matheny P.B."/>
            <person name="Labbe J."/>
            <person name="Martin F.M."/>
        </authorList>
    </citation>
    <scope>NUCLEOTIDE SEQUENCE</scope>
    <source>
        <strain evidence="1">HHB10654</strain>
    </source>
</reference>
<keyword evidence="2" id="KW-1185">Reference proteome</keyword>